<accession>A0A6J5G7Q6</accession>
<sequence>MQNRTKAYSSSPARQSDFIATQKERAAALAKAESERAQKRCDNDARIDVNASKWRYTRVGE</sequence>
<dbReference type="RefSeq" id="WP_175161456.1">
    <property type="nucleotide sequence ID" value="NZ_CADIKI010000009.1"/>
</dbReference>
<evidence type="ECO:0000313" key="1">
    <source>
        <dbReference type="EMBL" id="CAB3793574.1"/>
    </source>
</evidence>
<gene>
    <name evidence="1" type="ORF">LMG27177_03468</name>
</gene>
<dbReference type="EMBL" id="CADIKI010000009">
    <property type="protein sequence ID" value="CAB3793574.1"/>
    <property type="molecule type" value="Genomic_DNA"/>
</dbReference>
<name>A0A6J5G7Q6_9BURK</name>
<evidence type="ECO:0000313" key="2">
    <source>
        <dbReference type="Proteomes" id="UP000494252"/>
    </source>
</evidence>
<keyword evidence="2" id="KW-1185">Reference proteome</keyword>
<reference evidence="1 2" key="1">
    <citation type="submission" date="2020-04" db="EMBL/GenBank/DDBJ databases">
        <authorList>
            <person name="De Canck E."/>
        </authorList>
    </citation>
    <scope>NUCLEOTIDE SEQUENCE [LARGE SCALE GENOMIC DNA]</scope>
    <source>
        <strain evidence="1 2">LMG 27177</strain>
    </source>
</reference>
<organism evidence="1 2">
    <name type="scientific">Paraburkholderia fynbosensis</name>
    <dbReference type="NCBI Taxonomy" id="1200993"/>
    <lineage>
        <taxon>Bacteria</taxon>
        <taxon>Pseudomonadati</taxon>
        <taxon>Pseudomonadota</taxon>
        <taxon>Betaproteobacteria</taxon>
        <taxon>Burkholderiales</taxon>
        <taxon>Burkholderiaceae</taxon>
        <taxon>Paraburkholderia</taxon>
    </lineage>
</organism>
<proteinExistence type="predicted"/>
<dbReference type="Proteomes" id="UP000494252">
    <property type="component" value="Unassembled WGS sequence"/>
</dbReference>
<protein>
    <submittedName>
        <fullName evidence="1">Uncharacterized protein</fullName>
    </submittedName>
</protein>
<dbReference type="AlphaFoldDB" id="A0A6J5G7Q6"/>